<sequence>MSINVIAKKLYEKSSIIIKEFVEDGIENGFDDISMVVWYNTLSSLCALAYRLPEIKGNEKLAEKVVYDTMMLILENDVPMSEDQKRMALKTYKSVGPTIIDIMIPGSIPKCCCFPGTKRKYEK</sequence>
<organism evidence="1">
    <name type="scientific">viral metagenome</name>
    <dbReference type="NCBI Taxonomy" id="1070528"/>
    <lineage>
        <taxon>unclassified sequences</taxon>
        <taxon>metagenomes</taxon>
        <taxon>organismal metagenomes</taxon>
    </lineage>
</organism>
<proteinExistence type="predicted"/>
<dbReference type="EMBL" id="MN740574">
    <property type="protein sequence ID" value="QHU34549.1"/>
    <property type="molecule type" value="Genomic_DNA"/>
</dbReference>
<name>A0A6C0LUV9_9ZZZZ</name>
<dbReference type="AlphaFoldDB" id="A0A6C0LUV9"/>
<accession>A0A6C0LUV9</accession>
<evidence type="ECO:0000313" key="1">
    <source>
        <dbReference type="EMBL" id="QHU34549.1"/>
    </source>
</evidence>
<reference evidence="1" key="1">
    <citation type="journal article" date="2020" name="Nature">
        <title>Giant virus diversity and host interactions through global metagenomics.</title>
        <authorList>
            <person name="Schulz F."/>
            <person name="Roux S."/>
            <person name="Paez-Espino D."/>
            <person name="Jungbluth S."/>
            <person name="Walsh D.A."/>
            <person name="Denef V.J."/>
            <person name="McMahon K.D."/>
            <person name="Konstantinidis K.T."/>
            <person name="Eloe-Fadrosh E.A."/>
            <person name="Kyrpides N.C."/>
            <person name="Woyke T."/>
        </authorList>
    </citation>
    <scope>NUCLEOTIDE SEQUENCE</scope>
    <source>
        <strain evidence="1">GVMAG-S-1016713-169</strain>
    </source>
</reference>
<protein>
    <submittedName>
        <fullName evidence="1">Uncharacterized protein</fullName>
    </submittedName>
</protein>